<dbReference type="AlphaFoldDB" id="A0A916RNU6"/>
<comment type="caution">
    <text evidence="2">The sequence shown here is derived from an EMBL/GenBank/DDBJ whole genome shotgun (WGS) entry which is preliminary data.</text>
</comment>
<keyword evidence="1" id="KW-0472">Membrane</keyword>
<feature type="transmembrane region" description="Helical" evidence="1">
    <location>
        <begin position="6"/>
        <end position="29"/>
    </location>
</feature>
<reference evidence="2" key="1">
    <citation type="journal article" date="2014" name="Int. J. Syst. Evol. Microbiol.">
        <title>Complete genome sequence of Corynebacterium casei LMG S-19264T (=DSM 44701T), isolated from a smear-ripened cheese.</title>
        <authorList>
            <consortium name="US DOE Joint Genome Institute (JGI-PGF)"/>
            <person name="Walter F."/>
            <person name="Albersmeier A."/>
            <person name="Kalinowski J."/>
            <person name="Ruckert C."/>
        </authorList>
    </citation>
    <scope>NUCLEOTIDE SEQUENCE</scope>
    <source>
        <strain evidence="2">CGMCC 1.12408</strain>
    </source>
</reference>
<dbReference type="EMBL" id="BMEY01000002">
    <property type="protein sequence ID" value="GGA64230.1"/>
    <property type="molecule type" value="Genomic_DNA"/>
</dbReference>
<feature type="transmembrane region" description="Helical" evidence="1">
    <location>
        <begin position="87"/>
        <end position="105"/>
    </location>
</feature>
<keyword evidence="3" id="KW-1185">Reference proteome</keyword>
<keyword evidence="1" id="KW-1133">Transmembrane helix</keyword>
<keyword evidence="1" id="KW-0812">Transmembrane</keyword>
<protein>
    <submittedName>
        <fullName evidence="2">Uncharacterized protein</fullName>
    </submittedName>
</protein>
<sequence>MDIIIFIASYLLLSIIGSLTYVGFVLLFFSFMKKRFNMNEVKWNTVFSYRKGKGLYYILIFPYVLTIAFIFFLSIAWFNFINFEYKIVAVVSLLLITTISAVVKFSKLRGMLPEKFQSNY</sequence>
<reference evidence="2" key="2">
    <citation type="submission" date="2020-09" db="EMBL/GenBank/DDBJ databases">
        <authorList>
            <person name="Sun Q."/>
            <person name="Zhou Y."/>
        </authorList>
    </citation>
    <scope>NUCLEOTIDE SEQUENCE</scope>
    <source>
        <strain evidence="2">CGMCC 1.12408</strain>
    </source>
</reference>
<name>A0A916RNU6_9BACI</name>
<dbReference type="RefSeq" id="WP_188383120.1">
    <property type="nucleotide sequence ID" value="NZ_BMEY01000002.1"/>
</dbReference>
<proteinExistence type="predicted"/>
<feature type="transmembrane region" description="Helical" evidence="1">
    <location>
        <begin position="55"/>
        <end position="81"/>
    </location>
</feature>
<evidence type="ECO:0000256" key="1">
    <source>
        <dbReference type="SAM" id="Phobius"/>
    </source>
</evidence>
<gene>
    <name evidence="2" type="ORF">GCM10008025_05060</name>
</gene>
<dbReference type="Proteomes" id="UP000613512">
    <property type="component" value="Unassembled WGS sequence"/>
</dbReference>
<accession>A0A916RNU6</accession>
<evidence type="ECO:0000313" key="2">
    <source>
        <dbReference type="EMBL" id="GGA64230.1"/>
    </source>
</evidence>
<evidence type="ECO:0000313" key="3">
    <source>
        <dbReference type="Proteomes" id="UP000613512"/>
    </source>
</evidence>
<organism evidence="2 3">
    <name type="scientific">Ornithinibacillus halotolerans</name>
    <dbReference type="NCBI Taxonomy" id="1274357"/>
    <lineage>
        <taxon>Bacteria</taxon>
        <taxon>Bacillati</taxon>
        <taxon>Bacillota</taxon>
        <taxon>Bacilli</taxon>
        <taxon>Bacillales</taxon>
        <taxon>Bacillaceae</taxon>
        <taxon>Ornithinibacillus</taxon>
    </lineage>
</organism>